<dbReference type="Pfam" id="PF03919">
    <property type="entry name" value="mRNA_cap_C"/>
    <property type="match status" value="1"/>
</dbReference>
<keyword evidence="5 13" id="KW-0548">Nucleotidyltransferase</keyword>
<reference evidence="13" key="1">
    <citation type="submission" date="2022-07" db="EMBL/GenBank/DDBJ databases">
        <title>Phylogenomic reconstructions and comparative analyses of Kickxellomycotina fungi.</title>
        <authorList>
            <person name="Reynolds N.K."/>
            <person name="Stajich J.E."/>
            <person name="Barry K."/>
            <person name="Grigoriev I.V."/>
            <person name="Crous P."/>
            <person name="Smith M.E."/>
        </authorList>
    </citation>
    <scope>NUCLEOTIDE SEQUENCE</scope>
    <source>
        <strain evidence="13">NBRC 105413</strain>
    </source>
</reference>
<feature type="domain" description="mRNA capping enzyme C-terminal" evidence="12">
    <location>
        <begin position="67"/>
        <end position="173"/>
    </location>
</feature>
<dbReference type="InterPro" id="IPR001339">
    <property type="entry name" value="mRNA_cap_enzyme_adenylation"/>
</dbReference>
<evidence type="ECO:0000256" key="10">
    <source>
        <dbReference type="ARBA" id="ARBA00044624"/>
    </source>
</evidence>
<dbReference type="Pfam" id="PF01331">
    <property type="entry name" value="mRNA_cap_enzyme"/>
    <property type="match status" value="1"/>
</dbReference>
<dbReference type="GO" id="GO:0006370">
    <property type="term" value="P:7-methylguanosine mRNA capping"/>
    <property type="evidence" value="ECO:0007669"/>
    <property type="project" value="UniProtKB-KW"/>
</dbReference>
<keyword evidence="3" id="KW-0507">mRNA processing</keyword>
<evidence type="ECO:0000313" key="14">
    <source>
        <dbReference type="Proteomes" id="UP001145021"/>
    </source>
</evidence>
<evidence type="ECO:0000256" key="5">
    <source>
        <dbReference type="ARBA" id="ARBA00022695"/>
    </source>
</evidence>
<keyword evidence="14" id="KW-1185">Reference proteome</keyword>
<comment type="catalytic activity">
    <reaction evidence="10">
        <text>a 5'-end diphospho-ribonucleoside in mRNA + GTP + H(+) = a 5'-end (5'-triphosphoguanosine)-ribonucleoside in mRNA + diphosphate</text>
        <dbReference type="Rhea" id="RHEA:67012"/>
        <dbReference type="Rhea" id="RHEA-COMP:17165"/>
        <dbReference type="Rhea" id="RHEA-COMP:17166"/>
        <dbReference type="ChEBI" id="CHEBI:15378"/>
        <dbReference type="ChEBI" id="CHEBI:33019"/>
        <dbReference type="ChEBI" id="CHEBI:37565"/>
        <dbReference type="ChEBI" id="CHEBI:167616"/>
        <dbReference type="ChEBI" id="CHEBI:167617"/>
        <dbReference type="EC" id="2.7.7.50"/>
    </reaction>
    <physiologicalReaction direction="left-to-right" evidence="10">
        <dbReference type="Rhea" id="RHEA:67013"/>
    </physiologicalReaction>
</comment>
<evidence type="ECO:0000256" key="8">
    <source>
        <dbReference type="ARBA" id="ARBA00023134"/>
    </source>
</evidence>
<sequence length="191" mass="21939">RHNSDKKEDLLEIAMKQFQPSYKAEHIYLELIPSLAHASDGLIFTSCAAPYTPGTCDQIIKWKPASENSVDFVARLVPQKDRKVPEVHLYTWKGNNRYEYFSMLAVTEKEWVEELEKISLDGAVIEAYRDRGYCPPAEWRFMRVRDDKDDANHAAVLSKILVSIDDGVEMDELADAMVLVEKNWTKRSTGQ</sequence>
<dbReference type="Gene3D" id="2.40.50.140">
    <property type="entry name" value="Nucleic acid-binding proteins"/>
    <property type="match status" value="1"/>
</dbReference>
<keyword evidence="7" id="KW-0506">mRNA capping</keyword>
<dbReference type="InterPro" id="IPR051029">
    <property type="entry name" value="mRNA_Capping_Enz/RNA_Phosphat"/>
</dbReference>
<dbReference type="GO" id="GO:0005634">
    <property type="term" value="C:nucleus"/>
    <property type="evidence" value="ECO:0007669"/>
    <property type="project" value="UniProtKB-SubCell"/>
</dbReference>
<evidence type="ECO:0000259" key="12">
    <source>
        <dbReference type="Pfam" id="PF03919"/>
    </source>
</evidence>
<comment type="subcellular location">
    <subcellularLocation>
        <location evidence="1">Nucleus</location>
    </subcellularLocation>
</comment>
<dbReference type="InterPro" id="IPR012340">
    <property type="entry name" value="NA-bd_OB-fold"/>
</dbReference>
<evidence type="ECO:0000256" key="6">
    <source>
        <dbReference type="ARBA" id="ARBA00022741"/>
    </source>
</evidence>
<evidence type="ECO:0000313" key="13">
    <source>
        <dbReference type="EMBL" id="KAJ1641644.1"/>
    </source>
</evidence>
<comment type="caution">
    <text evidence="13">The sequence shown here is derived from an EMBL/GenBank/DDBJ whole genome shotgun (WGS) entry which is preliminary data.</text>
</comment>
<name>A0A9W8CH48_9FUNG</name>
<evidence type="ECO:0000259" key="11">
    <source>
        <dbReference type="Pfam" id="PF01331"/>
    </source>
</evidence>
<evidence type="ECO:0000256" key="1">
    <source>
        <dbReference type="ARBA" id="ARBA00004123"/>
    </source>
</evidence>
<keyword evidence="9" id="KW-0539">Nucleus</keyword>
<dbReference type="InterPro" id="IPR013846">
    <property type="entry name" value="mRNA_cap_enzyme_C"/>
</dbReference>
<dbReference type="GO" id="GO:0004484">
    <property type="term" value="F:mRNA guanylyltransferase activity"/>
    <property type="evidence" value="ECO:0007669"/>
    <property type="project" value="UniProtKB-EC"/>
</dbReference>
<dbReference type="SUPFAM" id="SSF56091">
    <property type="entry name" value="DNA ligase/mRNA capping enzyme, catalytic domain"/>
    <property type="match status" value="1"/>
</dbReference>
<dbReference type="EC" id="2.7.7.50" evidence="2"/>
<dbReference type="Proteomes" id="UP001145021">
    <property type="component" value="Unassembled WGS sequence"/>
</dbReference>
<protein>
    <recommendedName>
        <fullName evidence="2">mRNA guanylyltransferase</fullName>
        <ecNumber evidence="2">2.7.7.50</ecNumber>
    </recommendedName>
</protein>
<dbReference type="PANTHER" id="PTHR10367:SF17">
    <property type="entry name" value="MRNA-CAPPING ENZYME"/>
    <property type="match status" value="1"/>
</dbReference>
<evidence type="ECO:0000256" key="7">
    <source>
        <dbReference type="ARBA" id="ARBA00023042"/>
    </source>
</evidence>
<dbReference type="SUPFAM" id="SSF50249">
    <property type="entry name" value="Nucleic acid-binding proteins"/>
    <property type="match status" value="1"/>
</dbReference>
<dbReference type="GO" id="GO:0005525">
    <property type="term" value="F:GTP binding"/>
    <property type="evidence" value="ECO:0007669"/>
    <property type="project" value="UniProtKB-KW"/>
</dbReference>
<dbReference type="EMBL" id="JANBOH010000788">
    <property type="protein sequence ID" value="KAJ1641644.1"/>
    <property type="molecule type" value="Genomic_DNA"/>
</dbReference>
<gene>
    <name evidence="13" type="primary">CEG1</name>
    <name evidence="13" type="ORF">LPJ64_006405</name>
</gene>
<evidence type="ECO:0000256" key="4">
    <source>
        <dbReference type="ARBA" id="ARBA00022679"/>
    </source>
</evidence>
<keyword evidence="8" id="KW-0342">GTP-binding</keyword>
<evidence type="ECO:0000256" key="3">
    <source>
        <dbReference type="ARBA" id="ARBA00022664"/>
    </source>
</evidence>
<dbReference type="GO" id="GO:0005524">
    <property type="term" value="F:ATP binding"/>
    <property type="evidence" value="ECO:0007669"/>
    <property type="project" value="InterPro"/>
</dbReference>
<proteinExistence type="predicted"/>
<keyword evidence="4 13" id="KW-0808">Transferase</keyword>
<keyword evidence="6" id="KW-0547">Nucleotide-binding</keyword>
<accession>A0A9W8CH48</accession>
<dbReference type="Gene3D" id="3.30.470.30">
    <property type="entry name" value="DNA ligase/mRNA capping enzyme"/>
    <property type="match status" value="1"/>
</dbReference>
<organism evidence="13 14">
    <name type="scientific">Coemansia asiatica</name>
    <dbReference type="NCBI Taxonomy" id="1052880"/>
    <lineage>
        <taxon>Eukaryota</taxon>
        <taxon>Fungi</taxon>
        <taxon>Fungi incertae sedis</taxon>
        <taxon>Zoopagomycota</taxon>
        <taxon>Kickxellomycotina</taxon>
        <taxon>Kickxellomycetes</taxon>
        <taxon>Kickxellales</taxon>
        <taxon>Kickxellaceae</taxon>
        <taxon>Coemansia</taxon>
    </lineage>
</organism>
<feature type="domain" description="mRNA capping enzyme adenylation" evidence="11">
    <location>
        <begin position="4"/>
        <end position="63"/>
    </location>
</feature>
<feature type="non-terminal residue" evidence="13">
    <location>
        <position position="1"/>
    </location>
</feature>
<evidence type="ECO:0000256" key="9">
    <source>
        <dbReference type="ARBA" id="ARBA00023242"/>
    </source>
</evidence>
<evidence type="ECO:0000256" key="2">
    <source>
        <dbReference type="ARBA" id="ARBA00012475"/>
    </source>
</evidence>
<dbReference type="PANTHER" id="PTHR10367">
    <property type="entry name" value="MRNA-CAPPING ENZYME"/>
    <property type="match status" value="1"/>
</dbReference>
<dbReference type="AlphaFoldDB" id="A0A9W8CH48"/>